<dbReference type="RefSeq" id="WP_101682905.1">
    <property type="nucleotide sequence ID" value="NZ_PJRP01000008.1"/>
</dbReference>
<dbReference type="Proteomes" id="UP000234341">
    <property type="component" value="Unassembled WGS sequence"/>
</dbReference>
<comment type="caution">
    <text evidence="3">The sequence shown here is derived from an EMBL/GenBank/DDBJ whole genome shotgun (WGS) entry which is preliminary data.</text>
</comment>
<organism evidence="3 4">
    <name type="scientific">Cupriavidus pauculus</name>
    <dbReference type="NCBI Taxonomy" id="82633"/>
    <lineage>
        <taxon>Bacteria</taxon>
        <taxon>Pseudomonadati</taxon>
        <taxon>Pseudomonadota</taxon>
        <taxon>Betaproteobacteria</taxon>
        <taxon>Burkholderiales</taxon>
        <taxon>Burkholderiaceae</taxon>
        <taxon>Cupriavidus</taxon>
    </lineage>
</organism>
<dbReference type="PROSITE" id="PS51257">
    <property type="entry name" value="PROKAR_LIPOPROTEIN"/>
    <property type="match status" value="1"/>
</dbReference>
<feature type="domain" description="YMGG-like Gly-zipper" evidence="2">
    <location>
        <begin position="27"/>
        <end position="71"/>
    </location>
</feature>
<dbReference type="Pfam" id="PF13441">
    <property type="entry name" value="Gly-zipper_YMGG"/>
    <property type="match status" value="1"/>
</dbReference>
<name>A0A2N5CAK2_9BURK</name>
<evidence type="ECO:0000256" key="1">
    <source>
        <dbReference type="SAM" id="SignalP"/>
    </source>
</evidence>
<dbReference type="InterPro" id="IPR027367">
    <property type="entry name" value="Gly-zipper_YMGG"/>
</dbReference>
<evidence type="ECO:0000259" key="2">
    <source>
        <dbReference type="Pfam" id="PF13441"/>
    </source>
</evidence>
<feature type="signal peptide" evidence="1">
    <location>
        <begin position="1"/>
        <end position="19"/>
    </location>
</feature>
<proteinExistence type="predicted"/>
<reference evidence="3 4" key="1">
    <citation type="submission" date="2017-12" db="EMBL/GenBank/DDBJ databases">
        <title>Genome sequence of the active heterotrophic nitrifier-denitrifier, Cupriavidus pauculus UM1.</title>
        <authorList>
            <person name="Putonti C."/>
            <person name="Castignetti D."/>
        </authorList>
    </citation>
    <scope>NUCLEOTIDE SEQUENCE [LARGE SCALE GENOMIC DNA]</scope>
    <source>
        <strain evidence="3 4">UM1</strain>
    </source>
</reference>
<evidence type="ECO:0000313" key="4">
    <source>
        <dbReference type="Proteomes" id="UP000234341"/>
    </source>
</evidence>
<dbReference type="AlphaFoldDB" id="A0A2N5CAK2"/>
<feature type="chain" id="PRO_5039889893" description="YMGG-like Gly-zipper domain-containing protein" evidence="1">
    <location>
        <begin position="20"/>
        <end position="76"/>
    </location>
</feature>
<evidence type="ECO:0000313" key="3">
    <source>
        <dbReference type="EMBL" id="PLP99253.1"/>
    </source>
</evidence>
<sequence length="76" mass="7060">MKRLQLVGAVLIAAGAAGCTNMTPQQQGTVTGAGIGAAAGAGIAAIAGGSGWTGAAIGAVAGGVAGNIKGKQQQQW</sequence>
<keyword evidence="1" id="KW-0732">Signal</keyword>
<dbReference type="EMBL" id="PJRP01000008">
    <property type="protein sequence ID" value="PLP99253.1"/>
    <property type="molecule type" value="Genomic_DNA"/>
</dbReference>
<accession>A0A2N5CAK2</accession>
<protein>
    <recommendedName>
        <fullName evidence="2">YMGG-like Gly-zipper domain-containing protein</fullName>
    </recommendedName>
</protein>
<gene>
    <name evidence="3" type="ORF">CYJ10_18380</name>
</gene>